<dbReference type="InterPro" id="IPR041633">
    <property type="entry name" value="Polbeta"/>
</dbReference>
<reference evidence="2" key="1">
    <citation type="journal article" date="2021" name="PeerJ">
        <title>Extensive microbial diversity within the chicken gut microbiome revealed by metagenomics and culture.</title>
        <authorList>
            <person name="Gilroy R."/>
            <person name="Ravi A."/>
            <person name="Getino M."/>
            <person name="Pursley I."/>
            <person name="Horton D.L."/>
            <person name="Alikhan N.F."/>
            <person name="Baker D."/>
            <person name="Gharbi K."/>
            <person name="Hall N."/>
            <person name="Watson M."/>
            <person name="Adriaenssens E.M."/>
            <person name="Foster-Nyarko E."/>
            <person name="Jarju S."/>
            <person name="Secka A."/>
            <person name="Antonio M."/>
            <person name="Oren A."/>
            <person name="Chaudhuri R.R."/>
            <person name="La Ragione R."/>
            <person name="Hildebrand F."/>
            <person name="Pallen M.J."/>
        </authorList>
    </citation>
    <scope>NUCLEOTIDE SEQUENCE</scope>
    <source>
        <strain evidence="2">CHK180-15479</strain>
    </source>
</reference>
<gene>
    <name evidence="2" type="ORF">H9704_07720</name>
</gene>
<dbReference type="Gene3D" id="1.20.120.330">
    <property type="entry name" value="Nucleotidyltransferases domain 2"/>
    <property type="match status" value="1"/>
</dbReference>
<proteinExistence type="predicted"/>
<dbReference type="NCBIfam" id="TIGR01987">
    <property type="entry name" value="HI0074"/>
    <property type="match status" value="1"/>
</dbReference>
<dbReference type="Gene3D" id="3.30.460.10">
    <property type="entry name" value="Beta Polymerase, domain 2"/>
    <property type="match status" value="1"/>
</dbReference>
<accession>A0A9D2N090</accession>
<dbReference type="InterPro" id="IPR010235">
    <property type="entry name" value="HepT"/>
</dbReference>
<dbReference type="AlphaFoldDB" id="A0A9D2N090"/>
<dbReference type="SUPFAM" id="SSF81301">
    <property type="entry name" value="Nucleotidyltransferase"/>
    <property type="match status" value="1"/>
</dbReference>
<protein>
    <submittedName>
        <fullName evidence="2">HI0074 family nucleotidyltransferase substrate-binding subunit</fullName>
    </submittedName>
</protein>
<dbReference type="EMBL" id="DWWT01000033">
    <property type="protein sequence ID" value="HJC06027.1"/>
    <property type="molecule type" value="Genomic_DNA"/>
</dbReference>
<evidence type="ECO:0000313" key="2">
    <source>
        <dbReference type="EMBL" id="HJC06027.1"/>
    </source>
</evidence>
<name>A0A9D2N090_9FIRM</name>
<evidence type="ECO:0000313" key="3">
    <source>
        <dbReference type="Proteomes" id="UP000823910"/>
    </source>
</evidence>
<sequence length="219" mass="25280">MDRLIEEMVALAGSHQAHRLCLFGSRARGDHRPDSDYDFALWGIPADRQPLFLNDVEELPSLCKIDVVFVDQQTDPAFLSNIQADGVILMDKFDTKLENFHRALLRLQEGLAGYDEAQDKQLARDGIIQRFEFTCELAWKTVREWLLDQGHVELNSPKSVMRQAFADGLVSDNDGWISLLNDRNRTSHIYDENTAEQIFQRIRQQYASLFEELFSKMSQ</sequence>
<dbReference type="Proteomes" id="UP000823910">
    <property type="component" value="Unassembled WGS sequence"/>
</dbReference>
<evidence type="ECO:0000259" key="1">
    <source>
        <dbReference type="Pfam" id="PF18765"/>
    </source>
</evidence>
<feature type="domain" description="Polymerase beta nucleotidyltransferase" evidence="1">
    <location>
        <begin position="18"/>
        <end position="92"/>
    </location>
</feature>
<comment type="caution">
    <text evidence="2">The sequence shown here is derived from an EMBL/GenBank/DDBJ whole genome shotgun (WGS) entry which is preliminary data.</text>
</comment>
<dbReference type="Pfam" id="PF18765">
    <property type="entry name" value="Polbeta"/>
    <property type="match status" value="1"/>
</dbReference>
<dbReference type="InterPro" id="IPR043519">
    <property type="entry name" value="NT_sf"/>
</dbReference>
<organism evidence="2 3">
    <name type="scientific">Candidatus Enterocloster excrementipullorum</name>
    <dbReference type="NCBI Taxonomy" id="2838559"/>
    <lineage>
        <taxon>Bacteria</taxon>
        <taxon>Bacillati</taxon>
        <taxon>Bacillota</taxon>
        <taxon>Clostridia</taxon>
        <taxon>Lachnospirales</taxon>
        <taxon>Lachnospiraceae</taxon>
        <taxon>Enterocloster</taxon>
    </lineage>
</organism>
<reference evidence="2" key="2">
    <citation type="submission" date="2021-04" db="EMBL/GenBank/DDBJ databases">
        <authorList>
            <person name="Gilroy R."/>
        </authorList>
    </citation>
    <scope>NUCLEOTIDE SEQUENCE</scope>
    <source>
        <strain evidence="2">CHK180-15479</strain>
    </source>
</reference>
<dbReference type="Pfam" id="PF08780">
    <property type="entry name" value="NTase_sub_bind"/>
    <property type="match status" value="1"/>
</dbReference>
<dbReference type="SUPFAM" id="SSF81593">
    <property type="entry name" value="Nucleotidyltransferase substrate binding subunit/domain"/>
    <property type="match status" value="1"/>
</dbReference>
<dbReference type="CDD" id="cd05403">
    <property type="entry name" value="NT_KNTase_like"/>
    <property type="match status" value="1"/>
</dbReference>